<reference evidence="3" key="2">
    <citation type="submission" date="2021-04" db="EMBL/GenBank/DDBJ databases">
        <authorList>
            <person name="Podell S."/>
        </authorList>
    </citation>
    <scope>NUCLEOTIDE SEQUENCE</scope>
    <source>
        <strain evidence="3">Hildebrandi</strain>
    </source>
</reference>
<evidence type="ECO:0000313" key="3">
    <source>
        <dbReference type="EMBL" id="KAG7356207.1"/>
    </source>
</evidence>
<dbReference type="OrthoDB" id="41686at2759"/>
<dbReference type="GO" id="GO:0034338">
    <property type="term" value="F:short-chain carboxylesterase activity"/>
    <property type="evidence" value="ECO:0007669"/>
    <property type="project" value="TreeGrafter"/>
</dbReference>
<dbReference type="PANTHER" id="PTHR10794:SF63">
    <property type="entry name" value="ALPHA_BETA HYDROLASE 1, ISOFORM A"/>
    <property type="match status" value="1"/>
</dbReference>
<keyword evidence="3" id="KW-0378">Hydrolase</keyword>
<dbReference type="Pfam" id="PF12146">
    <property type="entry name" value="Hydrolase_4"/>
    <property type="match status" value="1"/>
</dbReference>
<keyword evidence="4" id="KW-1185">Reference proteome</keyword>
<organism evidence="3 4">
    <name type="scientific">Nitzschia inconspicua</name>
    <dbReference type="NCBI Taxonomy" id="303405"/>
    <lineage>
        <taxon>Eukaryota</taxon>
        <taxon>Sar</taxon>
        <taxon>Stramenopiles</taxon>
        <taxon>Ochrophyta</taxon>
        <taxon>Bacillariophyta</taxon>
        <taxon>Bacillariophyceae</taxon>
        <taxon>Bacillariophycidae</taxon>
        <taxon>Bacillariales</taxon>
        <taxon>Bacillariaceae</taxon>
        <taxon>Nitzschia</taxon>
    </lineage>
</organism>
<evidence type="ECO:0000259" key="2">
    <source>
        <dbReference type="Pfam" id="PF12146"/>
    </source>
</evidence>
<dbReference type="InterPro" id="IPR050960">
    <property type="entry name" value="AB_hydrolase_4_sf"/>
</dbReference>
<dbReference type="AlphaFoldDB" id="A0A9K3L671"/>
<feature type="compositionally biased region" description="Basic and acidic residues" evidence="1">
    <location>
        <begin position="13"/>
        <end position="31"/>
    </location>
</feature>
<dbReference type="EMBL" id="JAGRRH010000015">
    <property type="protein sequence ID" value="KAG7356207.1"/>
    <property type="molecule type" value="Genomic_DNA"/>
</dbReference>
<protein>
    <submittedName>
        <fullName evidence="3">Alpha/beta fold family hydrolase</fullName>
    </submittedName>
</protein>
<proteinExistence type="predicted"/>
<dbReference type="GO" id="GO:0047372">
    <property type="term" value="F:monoacylglycerol lipase activity"/>
    <property type="evidence" value="ECO:0007669"/>
    <property type="project" value="TreeGrafter"/>
</dbReference>
<accession>A0A9K3L671</accession>
<reference evidence="3" key="1">
    <citation type="journal article" date="2021" name="Sci. Rep.">
        <title>Diploid genomic architecture of Nitzschia inconspicua, an elite biomass production diatom.</title>
        <authorList>
            <person name="Oliver A."/>
            <person name="Podell S."/>
            <person name="Pinowska A."/>
            <person name="Traller J.C."/>
            <person name="Smith S.R."/>
            <person name="McClure R."/>
            <person name="Beliaev A."/>
            <person name="Bohutskyi P."/>
            <person name="Hill E.A."/>
            <person name="Rabines A."/>
            <person name="Zheng H."/>
            <person name="Allen L.Z."/>
            <person name="Kuo A."/>
            <person name="Grigoriev I.V."/>
            <person name="Allen A.E."/>
            <person name="Hazlebeck D."/>
            <person name="Allen E.E."/>
        </authorList>
    </citation>
    <scope>NUCLEOTIDE SEQUENCE</scope>
    <source>
        <strain evidence="3">Hildebrandi</strain>
    </source>
</reference>
<dbReference type="Proteomes" id="UP000693970">
    <property type="component" value="Unassembled WGS sequence"/>
</dbReference>
<evidence type="ECO:0000313" key="4">
    <source>
        <dbReference type="Proteomes" id="UP000693970"/>
    </source>
</evidence>
<gene>
    <name evidence="3" type="ORF">IV203_000893</name>
</gene>
<feature type="domain" description="Serine aminopeptidase S33" evidence="2">
    <location>
        <begin position="217"/>
        <end position="310"/>
    </location>
</feature>
<dbReference type="InterPro" id="IPR022742">
    <property type="entry name" value="Hydrolase_4"/>
</dbReference>
<name>A0A9K3L671_9STRA</name>
<comment type="caution">
    <text evidence="3">The sequence shown here is derived from an EMBL/GenBank/DDBJ whole genome shotgun (WGS) entry which is preliminary data.</text>
</comment>
<sequence length="553" mass="60917">MENSLNETDSALEETKTSHRDTDEEDSKAQIDDSGNQGSTKRMDGSLRRMSRNLSKTLTRQSSSIAEALPETTTGWTVFTSVILSAILGYEVQLQRRLTHPPVTFCQNATGSVIEQVYKKLTESPDHILSRSIAPSLFVGTRGTISSTAAYLMGGPSSVSKKYMRFREIITMSQDGANIAIDWEIPLQPKQETSNSKEQQVDQSKCKSEILEGPIQKPVVIILHGINNDASFGYMKSLQRTFCDRGWNAASMNFRGTAIRLTTPRGYNGAYTGDLRSLVYHIAGRMAPNVPIFLVGNSLGANIMTKYLGEEGLAGTLPSCVAGGASLGNPLLLDSSNVKFPFSVLMALGVKKIYLDNWKSIRALKDDYSRQSFHTGLMASTIEAVDNAVAPIFIRNDEFYPYGVKIGYRNGEHYWFDASSYRHVRHISVPFLNLTAQDDFLVSRPSRNKLGYCIGNPNVMVVETRCGGHLGWQESPPDTAFGSSSWADVATADFFDAVMKTNTELCGTAIGHNETETVTPYESSVVGLGNMEKDLKQIQKDSIAFQQTVKPRL</sequence>
<evidence type="ECO:0000256" key="1">
    <source>
        <dbReference type="SAM" id="MobiDB-lite"/>
    </source>
</evidence>
<dbReference type="PANTHER" id="PTHR10794">
    <property type="entry name" value="ABHYDROLASE DOMAIN-CONTAINING PROTEIN"/>
    <property type="match status" value="1"/>
</dbReference>
<feature type="region of interest" description="Disordered" evidence="1">
    <location>
        <begin position="1"/>
        <end position="48"/>
    </location>
</feature>